<dbReference type="Proteomes" id="UP000075312">
    <property type="component" value="Unassembled WGS sequence"/>
</dbReference>
<proteinExistence type="predicted"/>
<feature type="transmembrane region" description="Helical" evidence="1">
    <location>
        <begin position="46"/>
        <end position="64"/>
    </location>
</feature>
<reference evidence="2 3" key="1">
    <citation type="submission" date="2015-06" db="EMBL/GenBank/DDBJ databases">
        <title>Improved classification and identification of acetic acid bacteria using matrix-assisted laser desorption/ionization time-of-flight mass spectrometry; Gluconobacter nephelii and Gluconobacter uchimurae are later heterotypic synonyms of Gluconobacter japonicus and Gluconobacter oxydans, respectively.</title>
        <authorList>
            <person name="Li L."/>
            <person name="Cleenwerck I."/>
            <person name="De Vuyst L."/>
            <person name="Vandamme P."/>
        </authorList>
    </citation>
    <scope>NUCLEOTIDE SEQUENCE [LARGE SCALE GENOMIC DNA]</scope>
    <source>
        <strain evidence="2 3">LMG 1608</strain>
    </source>
</reference>
<evidence type="ECO:0000256" key="1">
    <source>
        <dbReference type="SAM" id="Phobius"/>
    </source>
</evidence>
<evidence type="ECO:0000313" key="3">
    <source>
        <dbReference type="Proteomes" id="UP000075312"/>
    </source>
</evidence>
<accession>A0A149UPR7</accession>
<protein>
    <submittedName>
        <fullName evidence="2">Uncharacterized protein</fullName>
    </submittedName>
</protein>
<organism evidence="2 3">
    <name type="scientific">Acetobacter cerevisiae</name>
    <dbReference type="NCBI Taxonomy" id="178900"/>
    <lineage>
        <taxon>Bacteria</taxon>
        <taxon>Pseudomonadati</taxon>
        <taxon>Pseudomonadota</taxon>
        <taxon>Alphaproteobacteria</taxon>
        <taxon>Acetobacterales</taxon>
        <taxon>Acetobacteraceae</taxon>
        <taxon>Acetobacter</taxon>
    </lineage>
</organism>
<gene>
    <name evidence="2" type="ORF">AD952_14130</name>
</gene>
<keyword evidence="1" id="KW-0472">Membrane</keyword>
<comment type="caution">
    <text evidence="2">The sequence shown here is derived from an EMBL/GenBank/DDBJ whole genome shotgun (WGS) entry which is preliminary data.</text>
</comment>
<name>A0A149UPR7_9PROT</name>
<dbReference type="AlphaFoldDB" id="A0A149UPR7"/>
<keyword evidence="1" id="KW-1133">Transmembrane helix</keyword>
<dbReference type="RefSeq" id="WP_062144859.1">
    <property type="nucleotide sequence ID" value="NZ_LHZY01000109.1"/>
</dbReference>
<feature type="transmembrane region" description="Helical" evidence="1">
    <location>
        <begin position="20"/>
        <end position="40"/>
    </location>
</feature>
<sequence>MNSGGDKIKFRDFVHEKWEYIQVIIIFFVVVSLMASIFTVDSTSKFIGIFTPLMVGGMTAWVAWNQFQLSKEQKEISKQQADIAKKNKKIAKNKLKLELFEKRYLAFEDFVEYFSSCHDLDLDISHYINLSPEESENYVSMHDRRAFIDPIYQRTLNEIKEIKSRNDESKIKLQVTLTRIIFLFNDNIHQILLKFSKDIHQYGNEVYELLLEELENFKDAAMGNSALITTDVTKFIEKRHSLGRRLHDEILKSMEPFLKIPK</sequence>
<dbReference type="EMBL" id="LHZY01000109">
    <property type="protein sequence ID" value="KXV69793.1"/>
    <property type="molecule type" value="Genomic_DNA"/>
</dbReference>
<dbReference type="PATRIC" id="fig|178900.6.peg.380"/>
<evidence type="ECO:0000313" key="2">
    <source>
        <dbReference type="EMBL" id="KXV69793.1"/>
    </source>
</evidence>
<keyword evidence="1" id="KW-0812">Transmembrane</keyword>